<dbReference type="STRING" id="1420851.AU255_09920"/>
<evidence type="ECO:0000313" key="2">
    <source>
        <dbReference type="EMBL" id="OQK18134.1"/>
    </source>
</evidence>
<accession>A0A1V8M946</accession>
<sequence>MFKSLPIISIFFLLLALAGPKSYAEVDNNHAINPADFSVFIDQTTQQATGIKTLELRNSQFSPEIETFAIHVDLSPLINVRKDYLLAKVQQETAYIKMQQSQRNVQRLQSLQRDQAVSTLKLRDQQVQLKIDQALFNTAEQQANTIQLFAQAKWGEILSSWFLNDAPPSDNMLSTLKRSLYLIYLPPQISVPGKTIFIQPFGLREKAQSASFIADAPIFENTQQQQQAGTPFFYLSDQVVQHYHQRVTAWLPINEEKLTGIIIPASALVWHLGQAFVYLQVDDEQFKRVKITQKKLVHSDAYFIQNELQHGDKLVSIGAQMLLSEEFRNQIPAEDDDD</sequence>
<dbReference type="OrthoDB" id="7059230at2"/>
<keyword evidence="3" id="KW-1185">Reference proteome</keyword>
<feature type="signal peptide" evidence="1">
    <location>
        <begin position="1"/>
        <end position="24"/>
    </location>
</feature>
<keyword evidence="1" id="KW-0732">Signal</keyword>
<dbReference type="Proteomes" id="UP000191980">
    <property type="component" value="Unassembled WGS sequence"/>
</dbReference>
<feature type="chain" id="PRO_5013116704" description="RND efflux pump membrane fusion protein barrel-sandwich domain-containing protein" evidence="1">
    <location>
        <begin position="25"/>
        <end position="338"/>
    </location>
</feature>
<gene>
    <name evidence="2" type="ORF">AU255_09920</name>
</gene>
<proteinExistence type="predicted"/>
<comment type="caution">
    <text evidence="2">The sequence shown here is derived from an EMBL/GenBank/DDBJ whole genome shotgun (WGS) entry which is preliminary data.</text>
</comment>
<dbReference type="Gene3D" id="2.40.420.20">
    <property type="match status" value="1"/>
</dbReference>
<dbReference type="EMBL" id="LPUF01000001">
    <property type="protein sequence ID" value="OQK18134.1"/>
    <property type="molecule type" value="Genomic_DNA"/>
</dbReference>
<dbReference type="RefSeq" id="WP_080522739.1">
    <property type="nucleotide sequence ID" value="NZ_LPUF01000001.1"/>
</dbReference>
<evidence type="ECO:0000256" key="1">
    <source>
        <dbReference type="SAM" id="SignalP"/>
    </source>
</evidence>
<dbReference type="AlphaFoldDB" id="A0A1V8M946"/>
<name>A0A1V8M946_9GAMM</name>
<reference evidence="2 3" key="1">
    <citation type="submission" date="2015-12" db="EMBL/GenBank/DDBJ databases">
        <authorList>
            <person name="Shamseldin A."/>
            <person name="Moawad H."/>
            <person name="Abd El-Rahim W.M."/>
            <person name="Sadowsky M.J."/>
        </authorList>
    </citation>
    <scope>NUCLEOTIDE SEQUENCE [LARGE SCALE GENOMIC DNA]</scope>
    <source>
        <strain evidence="2 3">WF1</strain>
    </source>
</reference>
<organism evidence="2 3">
    <name type="scientific">Methyloprofundus sedimenti</name>
    <dbReference type="NCBI Taxonomy" id="1420851"/>
    <lineage>
        <taxon>Bacteria</taxon>
        <taxon>Pseudomonadati</taxon>
        <taxon>Pseudomonadota</taxon>
        <taxon>Gammaproteobacteria</taxon>
        <taxon>Methylococcales</taxon>
        <taxon>Methylococcaceae</taxon>
        <taxon>Methyloprofundus</taxon>
    </lineage>
</organism>
<evidence type="ECO:0000313" key="3">
    <source>
        <dbReference type="Proteomes" id="UP000191980"/>
    </source>
</evidence>
<protein>
    <recommendedName>
        <fullName evidence="4">RND efflux pump membrane fusion protein barrel-sandwich domain-containing protein</fullName>
    </recommendedName>
</protein>
<evidence type="ECO:0008006" key="4">
    <source>
        <dbReference type="Google" id="ProtNLM"/>
    </source>
</evidence>